<dbReference type="InterPro" id="IPR050138">
    <property type="entry name" value="DHOase/Allantoinase_Hydrolase"/>
</dbReference>
<dbReference type="EMBL" id="JBBMFM010000060">
    <property type="protein sequence ID" value="MEQ2426401.1"/>
    <property type="molecule type" value="Genomic_DNA"/>
</dbReference>
<evidence type="ECO:0000256" key="8">
    <source>
        <dbReference type="ARBA" id="ARBA00022833"/>
    </source>
</evidence>
<dbReference type="SUPFAM" id="SSF51338">
    <property type="entry name" value="Composite domain of metallo-dependent hydrolases"/>
    <property type="match status" value="1"/>
</dbReference>
<dbReference type="RefSeq" id="WP_008715958.1">
    <property type="nucleotide sequence ID" value="NZ_JBBMFM010000060.1"/>
</dbReference>
<dbReference type="Proteomes" id="UP001454086">
    <property type="component" value="Unassembled WGS sequence"/>
</dbReference>
<sequence>MRFDKIIKNGTLVLENGTLNASLAVKGEKIAAILQDGCDTDADEVIDASGLYVFPGGIDTHTHFFDPGAEYREDWECGTRAAASGGYTLVMEMPNSSPPVIDKETFYLKYERASRHAVVDFALWGGAIAGGNSHIKELHELGCIAFKGFTLDAGPQFKWLDHQQQMDAMEEVKKYGKILGFHAEDENIIRELKMRYQDTPWNLSLHDKARPYYAELLAIQNAVALAKASGCPLHICHLSIPEGAELLKRAKADGVDVTVESCSHYFLLNHEDNYDSGTYALIQPPLRSRERMERMWDYLRDGTIDYLGTDHAPYTREDKEPKDGNGWNAAGGAPSIDISYPLMISEAVIKRGIPAHRLAALCAANAARRFGLYPQKGTIQVGADADLALMDMDCRWKYSRKGSFSKTKSTRFPYEGRELLCRTVATFVRGTKVYGEGMIYTMPGSGKFIKGQKGE</sequence>
<name>A0ABV1D7Q9_9FIRM</name>
<gene>
    <name evidence="10" type="primary">allB</name>
    <name evidence="10" type="ORF">WMQ36_15615</name>
</gene>
<dbReference type="InterPro" id="IPR006680">
    <property type="entry name" value="Amidohydro-rel"/>
</dbReference>
<feature type="domain" description="Amidohydrolase-related" evidence="9">
    <location>
        <begin position="52"/>
        <end position="393"/>
    </location>
</feature>
<protein>
    <recommendedName>
        <fullName evidence="5">allantoinase</fullName>
        <ecNumber evidence="5">3.5.2.5</ecNumber>
    </recommendedName>
</protein>
<proteinExistence type="inferred from homology"/>
<comment type="similarity">
    <text evidence="3">Belongs to the metallo-dependent hydrolases superfamily. Allantoinase family.</text>
</comment>
<evidence type="ECO:0000256" key="1">
    <source>
        <dbReference type="ARBA" id="ARBA00001947"/>
    </source>
</evidence>
<evidence type="ECO:0000256" key="4">
    <source>
        <dbReference type="ARBA" id="ARBA00011881"/>
    </source>
</evidence>
<keyword evidence="6" id="KW-0479">Metal-binding</keyword>
<dbReference type="NCBIfam" id="TIGR00857">
    <property type="entry name" value="pyrC_multi"/>
    <property type="match status" value="1"/>
</dbReference>
<comment type="subunit">
    <text evidence="4">Homotetramer.</text>
</comment>
<accession>A0ABV1D7Q9</accession>
<dbReference type="Gene3D" id="3.20.20.140">
    <property type="entry name" value="Metal-dependent hydrolases"/>
    <property type="match status" value="1"/>
</dbReference>
<dbReference type="Gene3D" id="2.30.40.10">
    <property type="entry name" value="Urease, subunit C, domain 1"/>
    <property type="match status" value="1"/>
</dbReference>
<comment type="caution">
    <text evidence="10">The sequence shown here is derived from an EMBL/GenBank/DDBJ whole genome shotgun (WGS) entry which is preliminary data.</text>
</comment>
<dbReference type="SUPFAM" id="SSF51556">
    <property type="entry name" value="Metallo-dependent hydrolases"/>
    <property type="match status" value="1"/>
</dbReference>
<dbReference type="NCBIfam" id="TIGR03178">
    <property type="entry name" value="allantoinase"/>
    <property type="match status" value="1"/>
</dbReference>
<evidence type="ECO:0000313" key="11">
    <source>
        <dbReference type="Proteomes" id="UP001454086"/>
    </source>
</evidence>
<dbReference type="Pfam" id="PF01979">
    <property type="entry name" value="Amidohydro_1"/>
    <property type="match status" value="1"/>
</dbReference>
<dbReference type="PANTHER" id="PTHR43668:SF2">
    <property type="entry name" value="ALLANTOINASE"/>
    <property type="match status" value="1"/>
</dbReference>
<evidence type="ECO:0000256" key="7">
    <source>
        <dbReference type="ARBA" id="ARBA00022801"/>
    </source>
</evidence>
<evidence type="ECO:0000256" key="6">
    <source>
        <dbReference type="ARBA" id="ARBA00022723"/>
    </source>
</evidence>
<dbReference type="PANTHER" id="PTHR43668">
    <property type="entry name" value="ALLANTOINASE"/>
    <property type="match status" value="1"/>
</dbReference>
<dbReference type="EC" id="3.5.2.5" evidence="5"/>
<evidence type="ECO:0000259" key="9">
    <source>
        <dbReference type="Pfam" id="PF01979"/>
    </source>
</evidence>
<comment type="cofactor">
    <cofactor evidence="1">
        <name>Zn(2+)</name>
        <dbReference type="ChEBI" id="CHEBI:29105"/>
    </cofactor>
</comment>
<evidence type="ECO:0000313" key="10">
    <source>
        <dbReference type="EMBL" id="MEQ2426401.1"/>
    </source>
</evidence>
<evidence type="ECO:0000256" key="3">
    <source>
        <dbReference type="ARBA" id="ARBA00010368"/>
    </source>
</evidence>
<keyword evidence="8" id="KW-0862">Zinc</keyword>
<evidence type="ECO:0000256" key="2">
    <source>
        <dbReference type="ARBA" id="ARBA00004968"/>
    </source>
</evidence>
<dbReference type="InterPro" id="IPR032466">
    <property type="entry name" value="Metal_Hydrolase"/>
</dbReference>
<dbReference type="InterPro" id="IPR011059">
    <property type="entry name" value="Metal-dep_hydrolase_composite"/>
</dbReference>
<dbReference type="InterPro" id="IPR017593">
    <property type="entry name" value="Allantoinase"/>
</dbReference>
<reference evidence="10 11" key="1">
    <citation type="submission" date="2024-03" db="EMBL/GenBank/DDBJ databases">
        <title>Human intestinal bacterial collection.</title>
        <authorList>
            <person name="Pauvert C."/>
            <person name="Hitch T.C.A."/>
            <person name="Clavel T."/>
        </authorList>
    </citation>
    <scope>NUCLEOTIDE SEQUENCE [LARGE SCALE GENOMIC DNA]</scope>
    <source>
        <strain evidence="10 11">CLA-SR-H021</strain>
    </source>
</reference>
<evidence type="ECO:0000256" key="5">
    <source>
        <dbReference type="ARBA" id="ARBA00012863"/>
    </source>
</evidence>
<organism evidence="10 11">
    <name type="scientific">Enterocloster hominis</name>
    <name type="common">ex Hitch et al. 2024</name>
    <dbReference type="NCBI Taxonomy" id="1917870"/>
    <lineage>
        <taxon>Bacteria</taxon>
        <taxon>Bacillati</taxon>
        <taxon>Bacillota</taxon>
        <taxon>Clostridia</taxon>
        <taxon>Lachnospirales</taxon>
        <taxon>Lachnospiraceae</taxon>
        <taxon>Enterocloster</taxon>
    </lineage>
</organism>
<comment type="pathway">
    <text evidence="2">Nitrogen metabolism; (S)-allantoin degradation; allantoate from (S)-allantoin: step 1/1.</text>
</comment>
<dbReference type="GO" id="GO:0004038">
    <property type="term" value="F:allantoinase activity"/>
    <property type="evidence" value="ECO:0007669"/>
    <property type="project" value="UniProtKB-EC"/>
</dbReference>
<keyword evidence="11" id="KW-1185">Reference proteome</keyword>
<keyword evidence="7 10" id="KW-0378">Hydrolase</keyword>